<protein>
    <submittedName>
        <fullName evidence="1">Pyridoxamine 5'-phosphate oxidase family protein</fullName>
    </submittedName>
</protein>
<dbReference type="AlphaFoldDB" id="A0A6L8V869"/>
<dbReference type="PANTHER" id="PTHR34071:SF2">
    <property type="entry name" value="FLAVIN-NUCLEOTIDE-BINDING PROTEIN"/>
    <property type="match status" value="1"/>
</dbReference>
<dbReference type="Pfam" id="PF12900">
    <property type="entry name" value="Pyridox_ox_2"/>
    <property type="match status" value="1"/>
</dbReference>
<dbReference type="InterPro" id="IPR024747">
    <property type="entry name" value="Pyridox_Oxase-rel"/>
</dbReference>
<dbReference type="PANTHER" id="PTHR34071">
    <property type="entry name" value="5-NITROIMIDAZOLE ANTIBIOTICS RESISTANCE PROTEIN, NIMA-FAMILY-RELATED PROTEIN-RELATED"/>
    <property type="match status" value="1"/>
</dbReference>
<sequence length="184" mass="20605">MTIFPLRNVKRSSTDDDNIQNFLQQAKIGFLGLSSEDVPYVIPLNFSFLNNAIYFHGAEEGRKITYIEQNPRACFTISENYGTITSPVPAKTDTAFMSIIIEGSLERVTDLDEATAAMQVMLDKYVPGYYDKPLGRTHLDRYVSPLGSKTAIFKLSAASLTAKEKAEIPDRMFYEGRTVQNDLA</sequence>
<accession>A0A6L8V869</accession>
<dbReference type="InterPro" id="IPR012349">
    <property type="entry name" value="Split_barrel_FMN-bd"/>
</dbReference>
<dbReference type="EMBL" id="WTUZ01000039">
    <property type="protein sequence ID" value="MZQ86447.1"/>
    <property type="molecule type" value="Genomic_DNA"/>
</dbReference>
<dbReference type="SUPFAM" id="SSF50475">
    <property type="entry name" value="FMN-binding split barrel"/>
    <property type="match status" value="1"/>
</dbReference>
<keyword evidence="2" id="KW-1185">Reference proteome</keyword>
<reference evidence="1 2" key="1">
    <citation type="submission" date="2019-12" db="EMBL/GenBank/DDBJ databases">
        <title>Paenibacillus sp. nov. sp. isolated from soil.</title>
        <authorList>
            <person name="Kim J."/>
            <person name="Jeong S.E."/>
            <person name="Jung H.S."/>
            <person name="Jeon C.O."/>
        </authorList>
    </citation>
    <scope>NUCLEOTIDE SEQUENCE [LARGE SCALE GENOMIC DNA]</scope>
    <source>
        <strain evidence="1 2">5J-6</strain>
    </source>
</reference>
<gene>
    <name evidence="1" type="ORF">GQF01_30530</name>
</gene>
<dbReference type="Proteomes" id="UP000481087">
    <property type="component" value="Unassembled WGS sequence"/>
</dbReference>
<dbReference type="Gene3D" id="2.30.110.10">
    <property type="entry name" value="Electron Transport, Fmn-binding Protein, Chain A"/>
    <property type="match status" value="1"/>
</dbReference>
<evidence type="ECO:0000313" key="1">
    <source>
        <dbReference type="EMBL" id="MZQ86447.1"/>
    </source>
</evidence>
<comment type="caution">
    <text evidence="1">The sequence shown here is derived from an EMBL/GenBank/DDBJ whole genome shotgun (WGS) entry which is preliminary data.</text>
</comment>
<organism evidence="1 2">
    <name type="scientific">Paenibacillus silvestris</name>
    <dbReference type="NCBI Taxonomy" id="2606219"/>
    <lineage>
        <taxon>Bacteria</taxon>
        <taxon>Bacillati</taxon>
        <taxon>Bacillota</taxon>
        <taxon>Bacilli</taxon>
        <taxon>Bacillales</taxon>
        <taxon>Paenibacillaceae</taxon>
        <taxon>Paenibacillus</taxon>
    </lineage>
</organism>
<name>A0A6L8V869_9BACL</name>
<proteinExistence type="predicted"/>
<evidence type="ECO:0000313" key="2">
    <source>
        <dbReference type="Proteomes" id="UP000481087"/>
    </source>
</evidence>